<dbReference type="InterPro" id="IPR025518">
    <property type="entry name" value="DUF4406"/>
</dbReference>
<organism evidence="1">
    <name type="scientific">bioreactor metagenome</name>
    <dbReference type="NCBI Taxonomy" id="1076179"/>
    <lineage>
        <taxon>unclassified sequences</taxon>
        <taxon>metagenomes</taxon>
        <taxon>ecological metagenomes</taxon>
    </lineage>
</organism>
<dbReference type="AlphaFoldDB" id="A0A645HV26"/>
<dbReference type="SUPFAM" id="SSF52309">
    <property type="entry name" value="N-(deoxy)ribosyltransferase-like"/>
    <property type="match status" value="1"/>
</dbReference>
<evidence type="ECO:0000313" key="1">
    <source>
        <dbReference type="EMBL" id="MPN39223.1"/>
    </source>
</evidence>
<comment type="caution">
    <text evidence="1">The sequence shown here is derived from an EMBL/GenBank/DDBJ whole genome shotgun (WGS) entry which is preliminary data.</text>
</comment>
<dbReference type="Pfam" id="PF14359">
    <property type="entry name" value="DUF4406"/>
    <property type="match status" value="1"/>
</dbReference>
<dbReference type="EMBL" id="VSSQ01094912">
    <property type="protein sequence ID" value="MPN39223.1"/>
    <property type="molecule type" value="Genomic_DNA"/>
</dbReference>
<protein>
    <recommendedName>
        <fullName evidence="2">DUF4406 domain-containing protein</fullName>
    </recommendedName>
</protein>
<dbReference type="Gene3D" id="3.40.50.450">
    <property type="match status" value="1"/>
</dbReference>
<accession>A0A645HV26</accession>
<name>A0A645HV26_9ZZZZ</name>
<gene>
    <name evidence="1" type="ORF">SDC9_186751</name>
</gene>
<proteinExistence type="predicted"/>
<reference evidence="1" key="1">
    <citation type="submission" date="2019-08" db="EMBL/GenBank/DDBJ databases">
        <authorList>
            <person name="Kucharzyk K."/>
            <person name="Murdoch R.W."/>
            <person name="Higgins S."/>
            <person name="Loffler F."/>
        </authorList>
    </citation>
    <scope>NUCLEOTIDE SEQUENCE</scope>
</reference>
<evidence type="ECO:0008006" key="2">
    <source>
        <dbReference type="Google" id="ProtNLM"/>
    </source>
</evidence>
<sequence>MILKSDVVYIAGPMTGHMLFNYQAFFGMEGLLKKEFGCEVLNPARQPNGLPYERYMELAIADIDKADCIVMLDMWHTSSGAQRERTHAECIGKKVIYQPEIEDYLHEKFSIEFGAMYETGIDSKKKVAR</sequence>